<keyword evidence="2" id="KW-1185">Reference proteome</keyword>
<dbReference type="EMBL" id="BSXW01000889">
    <property type="protein sequence ID" value="GMF31204.1"/>
    <property type="molecule type" value="Genomic_DNA"/>
</dbReference>
<reference evidence="1" key="1">
    <citation type="submission" date="2023-04" db="EMBL/GenBank/DDBJ databases">
        <title>Phytophthora lilii NBRC 32176.</title>
        <authorList>
            <person name="Ichikawa N."/>
            <person name="Sato H."/>
            <person name="Tonouchi N."/>
        </authorList>
    </citation>
    <scope>NUCLEOTIDE SEQUENCE</scope>
    <source>
        <strain evidence="1">NBRC 32176</strain>
    </source>
</reference>
<sequence>MSPRNDKLHGKDAHLASTDVSVIGPGDVATYSAAWQQDHISTVAVVAARWFTHIPDLPALGDADAVAVSLTASPLGQEFGDGPHSAALTLRSSSRCTNTPKYFSELQVERTR</sequence>
<evidence type="ECO:0000313" key="1">
    <source>
        <dbReference type="EMBL" id="GMF31204.1"/>
    </source>
</evidence>
<protein>
    <submittedName>
        <fullName evidence="1">Unnamed protein product</fullName>
    </submittedName>
</protein>
<proteinExistence type="predicted"/>
<organism evidence="1 2">
    <name type="scientific">Phytophthora lilii</name>
    <dbReference type="NCBI Taxonomy" id="2077276"/>
    <lineage>
        <taxon>Eukaryota</taxon>
        <taxon>Sar</taxon>
        <taxon>Stramenopiles</taxon>
        <taxon>Oomycota</taxon>
        <taxon>Peronosporomycetes</taxon>
        <taxon>Peronosporales</taxon>
        <taxon>Peronosporaceae</taxon>
        <taxon>Phytophthora</taxon>
    </lineage>
</organism>
<dbReference type="Proteomes" id="UP001165083">
    <property type="component" value="Unassembled WGS sequence"/>
</dbReference>
<gene>
    <name evidence="1" type="ORF">Plil01_001334100</name>
</gene>
<comment type="caution">
    <text evidence="1">The sequence shown here is derived from an EMBL/GenBank/DDBJ whole genome shotgun (WGS) entry which is preliminary data.</text>
</comment>
<name>A0A9W6UF37_9STRA</name>
<dbReference type="AlphaFoldDB" id="A0A9W6UF37"/>
<evidence type="ECO:0000313" key="2">
    <source>
        <dbReference type="Proteomes" id="UP001165083"/>
    </source>
</evidence>
<accession>A0A9W6UF37</accession>